<feature type="region of interest" description="Disordered" evidence="1">
    <location>
        <begin position="196"/>
        <end position="333"/>
    </location>
</feature>
<dbReference type="AlphaFoldDB" id="A0A9Q0MG00"/>
<name>A0A9Q0MG00_BLOTA</name>
<comment type="caution">
    <text evidence="2">The sequence shown here is derived from an EMBL/GenBank/DDBJ whole genome shotgun (WGS) entry which is preliminary data.</text>
</comment>
<evidence type="ECO:0000313" key="3">
    <source>
        <dbReference type="Proteomes" id="UP001142055"/>
    </source>
</evidence>
<evidence type="ECO:0000313" key="2">
    <source>
        <dbReference type="EMBL" id="KAJ6225303.1"/>
    </source>
</evidence>
<feature type="compositionally biased region" description="Low complexity" evidence="1">
    <location>
        <begin position="1"/>
        <end position="18"/>
    </location>
</feature>
<sequence length="502" mass="54962">MSSSSYSSDDSEGSSTQSYQSETSKRSKRGKRSKIAKGYGSVSKRRRKSKAKRKKSKIKRKSKRKGKSQRKNTRSHIGRQGPWSSMSQVSQMSQLSTGSAESFIEDRYSNANTKKDATVYISLEHFEQICESANEIVKYKRGKGKRGGKRGGGSKRKTNYDVENSENITTRVSITSPTIKEYKELLYESMKKVANQMNGKRGGNHTTNRMTPPSICDEKCQSKDPCHPKESINKKSPEKFEHTKELSKRKSDSPKEKSIRIAQPQPQPKVLNKSNPHSDGPSTPHHGIKSATSIKPSATDSLIPISSKSITKKQHSPEKSLANLNRIKADDSKHLDKKIELNPLAAKHKQFIEKQHHQPTTTLEKSTKERETAPDAVVVVKAPPDAMPPIKFSAVPLKSNIKPKSNSSLASQGKSKALPVGGGGSDGSKSKKFPPGVPPKLQFRPVKIQPRPPVPLTSTPIAGGNSSTNAPSSSSSSSNANNETAKPKSNITSDSDSIETKK</sequence>
<organism evidence="2 3">
    <name type="scientific">Blomia tropicalis</name>
    <name type="common">Mite</name>
    <dbReference type="NCBI Taxonomy" id="40697"/>
    <lineage>
        <taxon>Eukaryota</taxon>
        <taxon>Metazoa</taxon>
        <taxon>Ecdysozoa</taxon>
        <taxon>Arthropoda</taxon>
        <taxon>Chelicerata</taxon>
        <taxon>Arachnida</taxon>
        <taxon>Acari</taxon>
        <taxon>Acariformes</taxon>
        <taxon>Sarcoptiformes</taxon>
        <taxon>Astigmata</taxon>
        <taxon>Glycyphagoidea</taxon>
        <taxon>Echimyopodidae</taxon>
        <taxon>Blomia</taxon>
    </lineage>
</organism>
<keyword evidence="3" id="KW-1185">Reference proteome</keyword>
<feature type="compositionally biased region" description="Basic residues" evidence="1">
    <location>
        <begin position="43"/>
        <end position="77"/>
    </location>
</feature>
<feature type="compositionally biased region" description="Low complexity" evidence="1">
    <location>
        <begin position="465"/>
        <end position="482"/>
    </location>
</feature>
<protein>
    <submittedName>
        <fullName evidence="2">Uncharacterized protein</fullName>
    </submittedName>
</protein>
<feature type="region of interest" description="Disordered" evidence="1">
    <location>
        <begin position="1"/>
        <end position="100"/>
    </location>
</feature>
<reference evidence="2" key="1">
    <citation type="submission" date="2022-12" db="EMBL/GenBank/DDBJ databases">
        <title>Genome assemblies of Blomia tropicalis.</title>
        <authorList>
            <person name="Cui Y."/>
        </authorList>
    </citation>
    <scope>NUCLEOTIDE SEQUENCE</scope>
    <source>
        <tissue evidence="2">Adult mites</tissue>
    </source>
</reference>
<feature type="compositionally biased region" description="Basic residues" evidence="1">
    <location>
        <begin position="26"/>
        <end position="35"/>
    </location>
</feature>
<evidence type="ECO:0000256" key="1">
    <source>
        <dbReference type="SAM" id="MobiDB-lite"/>
    </source>
</evidence>
<feature type="compositionally biased region" description="Low complexity" evidence="1">
    <location>
        <begin position="84"/>
        <end position="96"/>
    </location>
</feature>
<gene>
    <name evidence="2" type="ORF">RDWZM_003848</name>
</gene>
<feature type="compositionally biased region" description="Basic residues" evidence="1">
    <location>
        <begin position="140"/>
        <end position="157"/>
    </location>
</feature>
<feature type="region of interest" description="Disordered" evidence="1">
    <location>
        <begin position="351"/>
        <end position="502"/>
    </location>
</feature>
<feature type="compositionally biased region" description="Polar residues" evidence="1">
    <location>
        <begin position="272"/>
        <end position="281"/>
    </location>
</feature>
<accession>A0A9Q0MG00</accession>
<feature type="region of interest" description="Disordered" evidence="1">
    <location>
        <begin position="140"/>
        <end position="164"/>
    </location>
</feature>
<proteinExistence type="predicted"/>
<feature type="compositionally biased region" description="Low complexity" evidence="1">
    <location>
        <begin position="374"/>
        <end position="384"/>
    </location>
</feature>
<dbReference type="Proteomes" id="UP001142055">
    <property type="component" value="Chromosome 1"/>
</dbReference>
<feature type="compositionally biased region" description="Polar residues" evidence="1">
    <location>
        <begin position="483"/>
        <end position="495"/>
    </location>
</feature>
<feature type="compositionally biased region" description="Polar residues" evidence="1">
    <location>
        <begin position="290"/>
        <end position="309"/>
    </location>
</feature>
<feature type="compositionally biased region" description="Basic and acidic residues" evidence="1">
    <location>
        <begin position="216"/>
        <end position="259"/>
    </location>
</feature>
<dbReference type="EMBL" id="JAPWDV010000001">
    <property type="protein sequence ID" value="KAJ6225303.1"/>
    <property type="molecule type" value="Genomic_DNA"/>
</dbReference>
<feature type="compositionally biased region" description="Polar residues" evidence="1">
    <location>
        <begin position="402"/>
        <end position="414"/>
    </location>
</feature>